<evidence type="ECO:0000313" key="4">
    <source>
        <dbReference type="Proteomes" id="UP001595909"/>
    </source>
</evidence>
<keyword evidence="2" id="KW-0472">Membrane</keyword>
<feature type="transmembrane region" description="Helical" evidence="2">
    <location>
        <begin position="12"/>
        <end position="31"/>
    </location>
</feature>
<keyword evidence="2" id="KW-1133">Transmembrane helix</keyword>
<organism evidence="3 4">
    <name type="scientific">Actinomycetospora chibensis</name>
    <dbReference type="NCBI Taxonomy" id="663606"/>
    <lineage>
        <taxon>Bacteria</taxon>
        <taxon>Bacillati</taxon>
        <taxon>Actinomycetota</taxon>
        <taxon>Actinomycetes</taxon>
        <taxon>Pseudonocardiales</taxon>
        <taxon>Pseudonocardiaceae</taxon>
        <taxon>Actinomycetospora</taxon>
    </lineage>
</organism>
<evidence type="ECO:0000256" key="2">
    <source>
        <dbReference type="SAM" id="Phobius"/>
    </source>
</evidence>
<protein>
    <submittedName>
        <fullName evidence="3">Uncharacterized protein</fullName>
    </submittedName>
</protein>
<feature type="transmembrane region" description="Helical" evidence="2">
    <location>
        <begin position="76"/>
        <end position="99"/>
    </location>
</feature>
<evidence type="ECO:0000313" key="3">
    <source>
        <dbReference type="EMBL" id="MFC4835607.1"/>
    </source>
</evidence>
<dbReference type="Proteomes" id="UP001595909">
    <property type="component" value="Unassembled WGS sequence"/>
</dbReference>
<keyword evidence="4" id="KW-1185">Reference proteome</keyword>
<dbReference type="EMBL" id="JBHSIM010000050">
    <property type="protein sequence ID" value="MFC4835607.1"/>
    <property type="molecule type" value="Genomic_DNA"/>
</dbReference>
<reference evidence="4" key="1">
    <citation type="journal article" date="2019" name="Int. J. Syst. Evol. Microbiol.">
        <title>The Global Catalogue of Microorganisms (GCM) 10K type strain sequencing project: providing services to taxonomists for standard genome sequencing and annotation.</title>
        <authorList>
            <consortium name="The Broad Institute Genomics Platform"/>
            <consortium name="The Broad Institute Genome Sequencing Center for Infectious Disease"/>
            <person name="Wu L."/>
            <person name="Ma J."/>
        </authorList>
    </citation>
    <scope>NUCLEOTIDE SEQUENCE [LARGE SCALE GENOMIC DNA]</scope>
    <source>
        <strain evidence="4">CCUG 50347</strain>
    </source>
</reference>
<dbReference type="RefSeq" id="WP_274189501.1">
    <property type="nucleotide sequence ID" value="NZ_BAABHN010000050.1"/>
</dbReference>
<feature type="region of interest" description="Disordered" evidence="1">
    <location>
        <begin position="109"/>
        <end position="142"/>
    </location>
</feature>
<proteinExistence type="predicted"/>
<accession>A0ABV9RR27</accession>
<evidence type="ECO:0000256" key="1">
    <source>
        <dbReference type="SAM" id="MobiDB-lite"/>
    </source>
</evidence>
<comment type="caution">
    <text evidence="3">The sequence shown here is derived from an EMBL/GenBank/DDBJ whole genome shotgun (WGS) entry which is preliminary data.</text>
</comment>
<keyword evidence="2" id="KW-0812">Transmembrane</keyword>
<gene>
    <name evidence="3" type="ORF">ACFPEL_24580</name>
</gene>
<name>A0ABV9RR27_9PSEU</name>
<feature type="transmembrane region" description="Helical" evidence="2">
    <location>
        <begin position="43"/>
        <end position="64"/>
    </location>
</feature>
<sequence>MTSSPGDTPAVQGWVALALGLGGVVVSVLVWRGTWRSWVGGPTGSAPLFVFPAGALLAFDYAATFVLPEGRTGSRIAAPLLLAAILVIVLGLWGPSWFGPRWYRERHARGTATPAADRQPAPAQNSEALARSARGPATPGRRRHAALLEPGLGAPEGIGEPDLVPGHLLLYPDEIVFCAEAADDAVRPGPTIRAIPAGSVATVEVTPTTRTRAPQVRFPTVAIHTVDGTTHRFECARARAVADDLVGLYGARRTPG</sequence>